<dbReference type="RefSeq" id="WP_169361907.1">
    <property type="nucleotide sequence ID" value="NZ_JAAVJL010000001.1"/>
</dbReference>
<feature type="region of interest" description="Disordered" evidence="1">
    <location>
        <begin position="119"/>
        <end position="196"/>
    </location>
</feature>
<comment type="caution">
    <text evidence="2">The sequence shown here is derived from an EMBL/GenBank/DDBJ whole genome shotgun (WGS) entry which is preliminary data.</text>
</comment>
<sequence length="295" mass="32669">MFSATPVASCGVEDTIGGVQRLIDNGKSSQASESVPNASSYSAQSNQNHGVWSSSGNPKPLFSSLAGFALEVGDRLVINGEELIFKGWVDQSQTAIEVKSLSDEAAQVKQIRAKEIKSLARSPEDISRHAPSTNKQTTPETEQSPYTGNSEASAETNSPEVEIATGDRENSDQKIPNNSDSSVSNSPTEETPEIPKEPEYNAWEVWTYLERQRVKTLKLINTFHAEWEANRFVREAERSTPPNLRVHYEIRPVLLDEAELNGSYQKVENTEKQQEPPSHPHEEDYADAIDVEILT</sequence>
<feature type="region of interest" description="Disordered" evidence="1">
    <location>
        <begin position="267"/>
        <end position="295"/>
    </location>
</feature>
<gene>
    <name evidence="2" type="ORF">HC246_01875</name>
</gene>
<proteinExistence type="predicted"/>
<feature type="compositionally biased region" description="Acidic residues" evidence="1">
    <location>
        <begin position="284"/>
        <end position="295"/>
    </location>
</feature>
<feature type="compositionally biased region" description="Basic and acidic residues" evidence="1">
    <location>
        <begin position="119"/>
        <end position="128"/>
    </location>
</feature>
<organism evidence="2 3">
    <name type="scientific">Pseudanabaena yagii GIHE-NHR1</name>
    <dbReference type="NCBI Taxonomy" id="2722753"/>
    <lineage>
        <taxon>Bacteria</taxon>
        <taxon>Bacillati</taxon>
        <taxon>Cyanobacteriota</taxon>
        <taxon>Cyanophyceae</taxon>
        <taxon>Pseudanabaenales</taxon>
        <taxon>Pseudanabaenaceae</taxon>
        <taxon>Pseudanabaena</taxon>
        <taxon>Pseudanabaena yagii</taxon>
    </lineage>
</organism>
<name>A0ABX1LPP3_9CYAN</name>
<protein>
    <submittedName>
        <fullName evidence="2">Uncharacterized protein</fullName>
    </submittedName>
</protein>
<feature type="compositionally biased region" description="Low complexity" evidence="1">
    <location>
        <begin position="37"/>
        <end position="48"/>
    </location>
</feature>
<reference evidence="2 3" key="1">
    <citation type="submission" date="2020-03" db="EMBL/GenBank/DDBJ databases">
        <title>Draft Genome Sequence of 2-Methylisoborneol Producing Pseudanabaena yagii Strain GIHE-NHR1 Isolated from North Han River in South Korea.</title>
        <authorList>
            <person name="Jeong J."/>
        </authorList>
    </citation>
    <scope>NUCLEOTIDE SEQUENCE [LARGE SCALE GENOMIC DNA]</scope>
    <source>
        <strain evidence="2 3">GIHE-NHR1</strain>
    </source>
</reference>
<evidence type="ECO:0000313" key="3">
    <source>
        <dbReference type="Proteomes" id="UP000738376"/>
    </source>
</evidence>
<keyword evidence="3" id="KW-1185">Reference proteome</keyword>
<dbReference type="EMBL" id="JAAVJL010000001">
    <property type="protein sequence ID" value="NMF56799.1"/>
    <property type="molecule type" value="Genomic_DNA"/>
</dbReference>
<feature type="compositionally biased region" description="Low complexity" evidence="1">
    <location>
        <begin position="177"/>
        <end position="189"/>
    </location>
</feature>
<feature type="compositionally biased region" description="Basic and acidic residues" evidence="1">
    <location>
        <begin position="268"/>
        <end position="283"/>
    </location>
</feature>
<evidence type="ECO:0000313" key="2">
    <source>
        <dbReference type="EMBL" id="NMF56799.1"/>
    </source>
</evidence>
<evidence type="ECO:0000256" key="1">
    <source>
        <dbReference type="SAM" id="MobiDB-lite"/>
    </source>
</evidence>
<feature type="compositionally biased region" description="Polar residues" evidence="1">
    <location>
        <begin position="27"/>
        <end position="36"/>
    </location>
</feature>
<dbReference type="Proteomes" id="UP000738376">
    <property type="component" value="Unassembled WGS sequence"/>
</dbReference>
<feature type="compositionally biased region" description="Polar residues" evidence="1">
    <location>
        <begin position="130"/>
        <end position="159"/>
    </location>
</feature>
<feature type="region of interest" description="Disordered" evidence="1">
    <location>
        <begin position="27"/>
        <end position="54"/>
    </location>
</feature>
<accession>A0ABX1LPP3</accession>